<dbReference type="SUPFAM" id="SSF54427">
    <property type="entry name" value="NTF2-like"/>
    <property type="match status" value="1"/>
</dbReference>
<gene>
    <name evidence="1" type="ORF">QRX50_23545</name>
</gene>
<dbReference type="InterPro" id="IPR032710">
    <property type="entry name" value="NTF2-like_dom_sf"/>
</dbReference>
<proteinExistence type="predicted"/>
<accession>A0A9Y2IQF1</accession>
<reference evidence="1 2" key="1">
    <citation type="submission" date="2023-06" db="EMBL/GenBank/DDBJ databases">
        <authorList>
            <person name="Oyuntsetseg B."/>
            <person name="Kim S.B."/>
        </authorList>
    </citation>
    <scope>NUCLEOTIDE SEQUENCE [LARGE SCALE GENOMIC DNA]</scope>
    <source>
        <strain evidence="1 2">2-15</strain>
    </source>
</reference>
<dbReference type="EMBL" id="CP127294">
    <property type="protein sequence ID" value="WIX83521.1"/>
    <property type="molecule type" value="Genomic_DNA"/>
</dbReference>
<protein>
    <recommendedName>
        <fullName evidence="3">SnoaL-like domain-containing protein</fullName>
    </recommendedName>
</protein>
<dbReference type="KEGG" id="acab:QRX50_23545"/>
<name>A0A9Y2IQF1_9PSEU</name>
<evidence type="ECO:0008006" key="3">
    <source>
        <dbReference type="Google" id="ProtNLM"/>
    </source>
</evidence>
<organism evidence="1 2">
    <name type="scientific">Amycolatopsis carbonis</name>
    <dbReference type="NCBI Taxonomy" id="715471"/>
    <lineage>
        <taxon>Bacteria</taxon>
        <taxon>Bacillati</taxon>
        <taxon>Actinomycetota</taxon>
        <taxon>Actinomycetes</taxon>
        <taxon>Pseudonocardiales</taxon>
        <taxon>Pseudonocardiaceae</taxon>
        <taxon>Amycolatopsis</taxon>
    </lineage>
</organism>
<sequence length="57" mass="6274">MRSGKSGPRQGVLSACVDPVFTRPDGTELRFHLTVILLRQAGGDWLISHYHVSKIVA</sequence>
<dbReference type="Proteomes" id="UP001236014">
    <property type="component" value="Chromosome"/>
</dbReference>
<dbReference type="AlphaFoldDB" id="A0A9Y2IQF1"/>
<dbReference type="RefSeq" id="WP_285974070.1">
    <property type="nucleotide sequence ID" value="NZ_CP127294.1"/>
</dbReference>
<evidence type="ECO:0000313" key="2">
    <source>
        <dbReference type="Proteomes" id="UP001236014"/>
    </source>
</evidence>
<evidence type="ECO:0000313" key="1">
    <source>
        <dbReference type="EMBL" id="WIX83521.1"/>
    </source>
</evidence>
<keyword evidence="2" id="KW-1185">Reference proteome</keyword>